<reference evidence="2" key="1">
    <citation type="submission" date="2023-03" db="EMBL/GenBank/DDBJ databases">
        <title>Massive genome expansion in bonnet fungi (Mycena s.s.) driven by repeated elements and novel gene families across ecological guilds.</title>
        <authorList>
            <consortium name="Lawrence Berkeley National Laboratory"/>
            <person name="Harder C.B."/>
            <person name="Miyauchi S."/>
            <person name="Viragh M."/>
            <person name="Kuo A."/>
            <person name="Thoen E."/>
            <person name="Andreopoulos B."/>
            <person name="Lu D."/>
            <person name="Skrede I."/>
            <person name="Drula E."/>
            <person name="Henrissat B."/>
            <person name="Morin E."/>
            <person name="Kohler A."/>
            <person name="Barry K."/>
            <person name="LaButti K."/>
            <person name="Morin E."/>
            <person name="Salamov A."/>
            <person name="Lipzen A."/>
            <person name="Mereny Z."/>
            <person name="Hegedus B."/>
            <person name="Baldrian P."/>
            <person name="Stursova M."/>
            <person name="Weitz H."/>
            <person name="Taylor A."/>
            <person name="Grigoriev I.V."/>
            <person name="Nagy L.G."/>
            <person name="Martin F."/>
            <person name="Kauserud H."/>
        </authorList>
    </citation>
    <scope>NUCLEOTIDE SEQUENCE</scope>
    <source>
        <strain evidence="2">9284</strain>
    </source>
</reference>
<dbReference type="EMBL" id="JARKIF010000003">
    <property type="protein sequence ID" value="KAJ7644955.1"/>
    <property type="molecule type" value="Genomic_DNA"/>
</dbReference>
<feature type="signal peptide" evidence="1">
    <location>
        <begin position="1"/>
        <end position="21"/>
    </location>
</feature>
<sequence length="110" mass="10970">MQLNVALVAGAILIAASPVLGANFVWFSGEDCTGSVISSQTNVPSNDCVGLANGGSAKSISYSGVPSTVAFFESGGAHDFCSGGATLILVSQSGCANGPVGFNLESYIFD</sequence>
<keyword evidence="3" id="KW-1185">Reference proteome</keyword>
<organism evidence="2 3">
    <name type="scientific">Roridomyces roridus</name>
    <dbReference type="NCBI Taxonomy" id="1738132"/>
    <lineage>
        <taxon>Eukaryota</taxon>
        <taxon>Fungi</taxon>
        <taxon>Dikarya</taxon>
        <taxon>Basidiomycota</taxon>
        <taxon>Agaricomycotina</taxon>
        <taxon>Agaricomycetes</taxon>
        <taxon>Agaricomycetidae</taxon>
        <taxon>Agaricales</taxon>
        <taxon>Marasmiineae</taxon>
        <taxon>Mycenaceae</taxon>
        <taxon>Roridomyces</taxon>
    </lineage>
</organism>
<accession>A0AAD7FVB9</accession>
<proteinExistence type="predicted"/>
<keyword evidence="1" id="KW-0732">Signal</keyword>
<dbReference type="Proteomes" id="UP001221142">
    <property type="component" value="Unassembled WGS sequence"/>
</dbReference>
<comment type="caution">
    <text evidence="2">The sequence shown here is derived from an EMBL/GenBank/DDBJ whole genome shotgun (WGS) entry which is preliminary data.</text>
</comment>
<feature type="chain" id="PRO_5041993560" evidence="1">
    <location>
        <begin position="22"/>
        <end position="110"/>
    </location>
</feature>
<gene>
    <name evidence="2" type="ORF">FB45DRAFT_862201</name>
</gene>
<dbReference type="AlphaFoldDB" id="A0AAD7FVB9"/>
<protein>
    <submittedName>
        <fullName evidence="2">Uncharacterized protein</fullName>
    </submittedName>
</protein>
<evidence type="ECO:0000256" key="1">
    <source>
        <dbReference type="SAM" id="SignalP"/>
    </source>
</evidence>
<evidence type="ECO:0000313" key="2">
    <source>
        <dbReference type="EMBL" id="KAJ7644955.1"/>
    </source>
</evidence>
<evidence type="ECO:0000313" key="3">
    <source>
        <dbReference type="Proteomes" id="UP001221142"/>
    </source>
</evidence>
<name>A0AAD7FVB9_9AGAR</name>